<evidence type="ECO:0000256" key="1">
    <source>
        <dbReference type="SAM" id="SignalP"/>
    </source>
</evidence>
<protein>
    <recommendedName>
        <fullName evidence="4">DUF481 domain-containing protein</fullName>
    </recommendedName>
</protein>
<comment type="caution">
    <text evidence="2">The sequence shown here is derived from an EMBL/GenBank/DDBJ whole genome shotgun (WGS) entry which is preliminary data.</text>
</comment>
<dbReference type="RefSeq" id="WP_184521819.1">
    <property type="nucleotide sequence ID" value="NZ_JACIJD010000045.1"/>
</dbReference>
<accession>A0A840YMV4</accession>
<sequence length="259" mass="28465">MLFKILLPLMITALGIAEPAWAQPGQFSLSLTTEPVLSTNPGLSRRSEGDSLIRNGLTAEYAGEARSLFSYNLVGSVDTERYRDLTSNDADTANYGLTLTREVAGLRLTTAGTHTFIYGRGFDRLAANVVDFSFGVTRPFRLDDAGFKGWTATPGVAVARRLSATDILERTQIMPSLAFRGPFLSGTVNLSASYAFRRFDVAERRDEYLSAVASWNTKLTDNLTLEVAARYRLNASNRSERSYDVFEFGPALVLSFSTP</sequence>
<evidence type="ECO:0008006" key="4">
    <source>
        <dbReference type="Google" id="ProtNLM"/>
    </source>
</evidence>
<evidence type="ECO:0000313" key="2">
    <source>
        <dbReference type="EMBL" id="MBB5696463.1"/>
    </source>
</evidence>
<dbReference type="AlphaFoldDB" id="A0A840YMV4"/>
<keyword evidence="1" id="KW-0732">Signal</keyword>
<dbReference type="EMBL" id="JACIJD010000045">
    <property type="protein sequence ID" value="MBB5696463.1"/>
    <property type="molecule type" value="Genomic_DNA"/>
</dbReference>
<feature type="chain" id="PRO_5032483442" description="DUF481 domain-containing protein" evidence="1">
    <location>
        <begin position="23"/>
        <end position="259"/>
    </location>
</feature>
<keyword evidence="3" id="KW-1185">Reference proteome</keyword>
<name>A0A840YMV4_9PROT</name>
<dbReference type="Proteomes" id="UP000580654">
    <property type="component" value="Unassembled WGS sequence"/>
</dbReference>
<organism evidence="2 3">
    <name type="scientific">Muricoccus pecuniae</name>
    <dbReference type="NCBI Taxonomy" id="693023"/>
    <lineage>
        <taxon>Bacteria</taxon>
        <taxon>Pseudomonadati</taxon>
        <taxon>Pseudomonadota</taxon>
        <taxon>Alphaproteobacteria</taxon>
        <taxon>Acetobacterales</taxon>
        <taxon>Roseomonadaceae</taxon>
        <taxon>Muricoccus</taxon>
    </lineage>
</organism>
<gene>
    <name evidence="2" type="ORF">FHS87_004534</name>
</gene>
<feature type="signal peptide" evidence="1">
    <location>
        <begin position="1"/>
        <end position="22"/>
    </location>
</feature>
<reference evidence="2 3" key="1">
    <citation type="submission" date="2020-08" db="EMBL/GenBank/DDBJ databases">
        <title>Genomic Encyclopedia of Type Strains, Phase IV (KMG-IV): sequencing the most valuable type-strain genomes for metagenomic binning, comparative biology and taxonomic classification.</title>
        <authorList>
            <person name="Goeker M."/>
        </authorList>
    </citation>
    <scope>NUCLEOTIDE SEQUENCE [LARGE SCALE GENOMIC DNA]</scope>
    <source>
        <strain evidence="2 3">DSM 25622</strain>
    </source>
</reference>
<evidence type="ECO:0000313" key="3">
    <source>
        <dbReference type="Proteomes" id="UP000580654"/>
    </source>
</evidence>
<proteinExistence type="predicted"/>